<accession>A0A453GBB4</accession>
<reference evidence="3" key="1">
    <citation type="journal article" date="2014" name="Science">
        <title>Ancient hybridizations among the ancestral genomes of bread wheat.</title>
        <authorList>
            <consortium name="International Wheat Genome Sequencing Consortium,"/>
            <person name="Marcussen T."/>
            <person name="Sandve S.R."/>
            <person name="Heier L."/>
            <person name="Spannagl M."/>
            <person name="Pfeifer M."/>
            <person name="Jakobsen K.S."/>
            <person name="Wulff B.B."/>
            <person name="Steuernagel B."/>
            <person name="Mayer K.F."/>
            <person name="Olsen O.A."/>
        </authorList>
    </citation>
    <scope>NUCLEOTIDE SEQUENCE [LARGE SCALE GENOMIC DNA]</scope>
    <source>
        <strain evidence="3">cv. AL8/78</strain>
    </source>
</reference>
<keyword evidence="3" id="KW-1185">Reference proteome</keyword>
<protein>
    <submittedName>
        <fullName evidence="2">Uncharacterized protein</fullName>
    </submittedName>
</protein>
<organism evidence="2 3">
    <name type="scientific">Aegilops tauschii subsp. strangulata</name>
    <name type="common">Goatgrass</name>
    <dbReference type="NCBI Taxonomy" id="200361"/>
    <lineage>
        <taxon>Eukaryota</taxon>
        <taxon>Viridiplantae</taxon>
        <taxon>Streptophyta</taxon>
        <taxon>Embryophyta</taxon>
        <taxon>Tracheophyta</taxon>
        <taxon>Spermatophyta</taxon>
        <taxon>Magnoliopsida</taxon>
        <taxon>Liliopsida</taxon>
        <taxon>Poales</taxon>
        <taxon>Poaceae</taxon>
        <taxon>BOP clade</taxon>
        <taxon>Pooideae</taxon>
        <taxon>Triticodae</taxon>
        <taxon>Triticeae</taxon>
        <taxon>Triticinae</taxon>
        <taxon>Aegilops</taxon>
    </lineage>
</organism>
<dbReference type="Proteomes" id="UP000015105">
    <property type="component" value="Chromosome 3D"/>
</dbReference>
<dbReference type="EnsemblPlants" id="AET3Gv20947700.1">
    <property type="protein sequence ID" value="AET3Gv20947700.1"/>
    <property type="gene ID" value="AET3Gv20947700"/>
</dbReference>
<reference evidence="2" key="5">
    <citation type="journal article" date="2021" name="G3 (Bethesda)">
        <title>Aegilops tauschii genome assembly Aet v5.0 features greater sequence contiguity and improved annotation.</title>
        <authorList>
            <person name="Wang L."/>
            <person name="Zhu T."/>
            <person name="Rodriguez J.C."/>
            <person name="Deal K.R."/>
            <person name="Dubcovsky J."/>
            <person name="McGuire P.E."/>
            <person name="Lux T."/>
            <person name="Spannagl M."/>
            <person name="Mayer K.F.X."/>
            <person name="Baldrich P."/>
            <person name="Meyers B.C."/>
            <person name="Huo N."/>
            <person name="Gu Y.Q."/>
            <person name="Zhou H."/>
            <person name="Devos K.M."/>
            <person name="Bennetzen J.L."/>
            <person name="Unver T."/>
            <person name="Budak H."/>
            <person name="Gulick P.J."/>
            <person name="Galiba G."/>
            <person name="Kalapos B."/>
            <person name="Nelson D.R."/>
            <person name="Li P."/>
            <person name="You F.M."/>
            <person name="Luo M.C."/>
            <person name="Dvorak J."/>
        </authorList>
    </citation>
    <scope>NUCLEOTIDE SEQUENCE [LARGE SCALE GENOMIC DNA]</scope>
    <source>
        <strain evidence="2">cv. AL8/78</strain>
    </source>
</reference>
<dbReference type="AlphaFoldDB" id="A0A453GBB4"/>
<name>A0A453GBB4_AEGTS</name>
<evidence type="ECO:0000313" key="3">
    <source>
        <dbReference type="Proteomes" id="UP000015105"/>
    </source>
</evidence>
<dbReference type="Gramene" id="AET3Gv20947700.1">
    <property type="protein sequence ID" value="AET3Gv20947700.1"/>
    <property type="gene ID" value="AET3Gv20947700"/>
</dbReference>
<sequence>PSSLPLARSPPPPPIYRSDIHPYHHLPHTLASPPPPTSCNRSRTLMPHLAPSLSHLWQGRHHPPHVYRFHTLMAPPTTMSPTSG</sequence>
<evidence type="ECO:0000256" key="1">
    <source>
        <dbReference type="SAM" id="MobiDB-lite"/>
    </source>
</evidence>
<feature type="region of interest" description="Disordered" evidence="1">
    <location>
        <begin position="1"/>
        <end position="43"/>
    </location>
</feature>
<reference evidence="3" key="2">
    <citation type="journal article" date="2017" name="Nat. Plants">
        <title>The Aegilops tauschii genome reveals multiple impacts of transposons.</title>
        <authorList>
            <person name="Zhao G."/>
            <person name="Zou C."/>
            <person name="Li K."/>
            <person name="Wang K."/>
            <person name="Li T."/>
            <person name="Gao L."/>
            <person name="Zhang X."/>
            <person name="Wang H."/>
            <person name="Yang Z."/>
            <person name="Liu X."/>
            <person name="Jiang W."/>
            <person name="Mao L."/>
            <person name="Kong X."/>
            <person name="Jiao Y."/>
            <person name="Jia J."/>
        </authorList>
    </citation>
    <scope>NUCLEOTIDE SEQUENCE [LARGE SCALE GENOMIC DNA]</scope>
    <source>
        <strain evidence="3">cv. AL8/78</strain>
    </source>
</reference>
<reference evidence="2" key="3">
    <citation type="journal article" date="2017" name="Nature">
        <title>Genome sequence of the progenitor of the wheat D genome Aegilops tauschii.</title>
        <authorList>
            <person name="Luo M.C."/>
            <person name="Gu Y.Q."/>
            <person name="Puiu D."/>
            <person name="Wang H."/>
            <person name="Twardziok S.O."/>
            <person name="Deal K.R."/>
            <person name="Huo N."/>
            <person name="Zhu T."/>
            <person name="Wang L."/>
            <person name="Wang Y."/>
            <person name="McGuire P.E."/>
            <person name="Liu S."/>
            <person name="Long H."/>
            <person name="Ramasamy R.K."/>
            <person name="Rodriguez J.C."/>
            <person name="Van S.L."/>
            <person name="Yuan L."/>
            <person name="Wang Z."/>
            <person name="Xia Z."/>
            <person name="Xiao L."/>
            <person name="Anderson O.D."/>
            <person name="Ouyang S."/>
            <person name="Liang Y."/>
            <person name="Zimin A.V."/>
            <person name="Pertea G."/>
            <person name="Qi P."/>
            <person name="Bennetzen J.L."/>
            <person name="Dai X."/>
            <person name="Dawson M.W."/>
            <person name="Muller H.G."/>
            <person name="Kugler K."/>
            <person name="Rivarola-Duarte L."/>
            <person name="Spannagl M."/>
            <person name="Mayer K.F.X."/>
            <person name="Lu F.H."/>
            <person name="Bevan M.W."/>
            <person name="Leroy P."/>
            <person name="Li P."/>
            <person name="You F.M."/>
            <person name="Sun Q."/>
            <person name="Liu Z."/>
            <person name="Lyons E."/>
            <person name="Wicker T."/>
            <person name="Salzberg S.L."/>
            <person name="Devos K.M."/>
            <person name="Dvorak J."/>
        </authorList>
    </citation>
    <scope>NUCLEOTIDE SEQUENCE [LARGE SCALE GENOMIC DNA]</scope>
    <source>
        <strain evidence="2">cv. AL8/78</strain>
    </source>
</reference>
<reference evidence="2" key="4">
    <citation type="submission" date="2019-03" db="UniProtKB">
        <authorList>
            <consortium name="EnsemblPlants"/>
        </authorList>
    </citation>
    <scope>IDENTIFICATION</scope>
</reference>
<proteinExistence type="predicted"/>
<evidence type="ECO:0000313" key="2">
    <source>
        <dbReference type="EnsemblPlants" id="AET3Gv20947700.1"/>
    </source>
</evidence>